<proteinExistence type="predicted"/>
<keyword evidence="2" id="KW-1185">Reference proteome</keyword>
<reference evidence="1 2" key="1">
    <citation type="journal article" date="2019" name="Sci. Rep.">
        <title>Orb-weaving spider Araneus ventricosus genome elucidates the spidroin gene catalogue.</title>
        <authorList>
            <person name="Kono N."/>
            <person name="Nakamura H."/>
            <person name="Ohtoshi R."/>
            <person name="Moran D.A.P."/>
            <person name="Shinohara A."/>
            <person name="Yoshida Y."/>
            <person name="Fujiwara M."/>
            <person name="Mori M."/>
            <person name="Tomita M."/>
            <person name="Arakawa K."/>
        </authorList>
    </citation>
    <scope>NUCLEOTIDE SEQUENCE [LARGE SCALE GENOMIC DNA]</scope>
</reference>
<evidence type="ECO:0000313" key="1">
    <source>
        <dbReference type="EMBL" id="GBO02727.1"/>
    </source>
</evidence>
<organism evidence="1 2">
    <name type="scientific">Araneus ventricosus</name>
    <name type="common">Orbweaver spider</name>
    <name type="synonym">Epeira ventricosa</name>
    <dbReference type="NCBI Taxonomy" id="182803"/>
    <lineage>
        <taxon>Eukaryota</taxon>
        <taxon>Metazoa</taxon>
        <taxon>Ecdysozoa</taxon>
        <taxon>Arthropoda</taxon>
        <taxon>Chelicerata</taxon>
        <taxon>Arachnida</taxon>
        <taxon>Araneae</taxon>
        <taxon>Araneomorphae</taxon>
        <taxon>Entelegynae</taxon>
        <taxon>Araneoidea</taxon>
        <taxon>Araneidae</taxon>
        <taxon>Araneus</taxon>
    </lineage>
</organism>
<gene>
    <name evidence="1" type="ORF">AVEN_236519_1</name>
</gene>
<name>A0A4Y2TTK9_ARAVE</name>
<dbReference type="AlphaFoldDB" id="A0A4Y2TTK9"/>
<evidence type="ECO:0000313" key="2">
    <source>
        <dbReference type="Proteomes" id="UP000499080"/>
    </source>
</evidence>
<dbReference type="EMBL" id="BGPR01030297">
    <property type="protein sequence ID" value="GBO02727.1"/>
    <property type="molecule type" value="Genomic_DNA"/>
</dbReference>
<comment type="caution">
    <text evidence="1">The sequence shown here is derived from an EMBL/GenBank/DDBJ whole genome shotgun (WGS) entry which is preliminary data.</text>
</comment>
<accession>A0A4Y2TTK9</accession>
<dbReference type="Proteomes" id="UP000499080">
    <property type="component" value="Unassembled WGS sequence"/>
</dbReference>
<protein>
    <submittedName>
        <fullName evidence="1">Uncharacterized protein</fullName>
    </submittedName>
</protein>
<sequence>MAAFRSDSSQAANNSIYQRNRNIEVLEEMRIDQGGRLTTVDVRERCDPKPQNPVLAIRRELQAAGRNGKKQSKPMISTKKNRKGAYGMDEVACTGPRKSGKMSVYVVMIANTCRLIRMGYSGFPPSPKAIVSAQAC</sequence>